<name>A0ABY6LMF1_9ARAC</name>
<gene>
    <name evidence="1" type="ORF">LAZ67_20001546</name>
</gene>
<sequence length="161" mass="18345">MVLKERLLQRFGRSHQVRTARVSERKPIADQKPSIILAEMRHQVGSSFSEEALKVLWTQRLSQSIQRVLSVMQELNLAKMAELADDIHKATRSTMAVFHQMDPDQSITAEAFQHMAGQNQTLQTQVNEPKCPKHFHLSTVVPVLPPPIASNTWSRRLFPVT</sequence>
<evidence type="ECO:0000313" key="1">
    <source>
        <dbReference type="EMBL" id="UYV81562.1"/>
    </source>
</evidence>
<organism evidence="1 2">
    <name type="scientific">Cordylochernes scorpioides</name>
    <dbReference type="NCBI Taxonomy" id="51811"/>
    <lineage>
        <taxon>Eukaryota</taxon>
        <taxon>Metazoa</taxon>
        <taxon>Ecdysozoa</taxon>
        <taxon>Arthropoda</taxon>
        <taxon>Chelicerata</taxon>
        <taxon>Arachnida</taxon>
        <taxon>Pseudoscorpiones</taxon>
        <taxon>Cheliferoidea</taxon>
        <taxon>Chernetidae</taxon>
        <taxon>Cordylochernes</taxon>
    </lineage>
</organism>
<dbReference type="PANTHER" id="PTHR33327:SF3">
    <property type="entry name" value="RNA-DIRECTED DNA POLYMERASE"/>
    <property type="match status" value="1"/>
</dbReference>
<accession>A0ABY6LMF1</accession>
<protein>
    <submittedName>
        <fullName evidence="1">Uncharacterized protein</fullName>
    </submittedName>
</protein>
<evidence type="ECO:0000313" key="2">
    <source>
        <dbReference type="Proteomes" id="UP001235939"/>
    </source>
</evidence>
<dbReference type="EMBL" id="CP092882">
    <property type="protein sequence ID" value="UYV81562.1"/>
    <property type="molecule type" value="Genomic_DNA"/>
</dbReference>
<proteinExistence type="predicted"/>
<dbReference type="Proteomes" id="UP001235939">
    <property type="component" value="Chromosome 20"/>
</dbReference>
<dbReference type="PANTHER" id="PTHR33327">
    <property type="entry name" value="ENDONUCLEASE"/>
    <property type="match status" value="1"/>
</dbReference>
<reference evidence="1 2" key="1">
    <citation type="submission" date="2022-01" db="EMBL/GenBank/DDBJ databases">
        <title>A chromosomal length assembly of Cordylochernes scorpioides.</title>
        <authorList>
            <person name="Zeh D."/>
            <person name="Zeh J."/>
        </authorList>
    </citation>
    <scope>NUCLEOTIDE SEQUENCE [LARGE SCALE GENOMIC DNA]</scope>
    <source>
        <strain evidence="1">IN4F17</strain>
        <tissue evidence="1">Whole Body</tissue>
    </source>
</reference>
<keyword evidence="2" id="KW-1185">Reference proteome</keyword>